<name>A0A3N2CW43_9ACTN</name>
<proteinExistence type="predicted"/>
<evidence type="ECO:0000313" key="2">
    <source>
        <dbReference type="EMBL" id="ROR91767.1"/>
    </source>
</evidence>
<feature type="region of interest" description="Disordered" evidence="1">
    <location>
        <begin position="1"/>
        <end position="21"/>
    </location>
</feature>
<evidence type="ECO:0000313" key="3">
    <source>
        <dbReference type="Proteomes" id="UP000281738"/>
    </source>
</evidence>
<keyword evidence="3" id="KW-1185">Reference proteome</keyword>
<comment type="caution">
    <text evidence="2">The sequence shown here is derived from an EMBL/GenBank/DDBJ whole genome shotgun (WGS) entry which is preliminary data.</text>
</comment>
<dbReference type="Pfam" id="PF19586">
    <property type="entry name" value="DUF6093"/>
    <property type="match status" value="1"/>
</dbReference>
<dbReference type="AlphaFoldDB" id="A0A3N2CW43"/>
<accession>A0A3N2CW43</accession>
<sequence length="119" mass="13169">MTSRVTIHRETYPDPPETDAAGFTVRSFTTIATDVPFRLASPRSTTGSRTLRVGDSEVEIATQEGHLPTWQTDLADRDLLRVTAGEHAGRWLRVVEASAADQQTARRVPVVEDQKPEVL</sequence>
<dbReference type="EMBL" id="RKHO01000001">
    <property type="protein sequence ID" value="ROR91767.1"/>
    <property type="molecule type" value="Genomic_DNA"/>
</dbReference>
<dbReference type="Proteomes" id="UP000281738">
    <property type="component" value="Unassembled WGS sequence"/>
</dbReference>
<dbReference type="InterPro" id="IPR046075">
    <property type="entry name" value="DUF6093"/>
</dbReference>
<organism evidence="2 3">
    <name type="scientific">Nocardioides aurantiacus</name>
    <dbReference type="NCBI Taxonomy" id="86796"/>
    <lineage>
        <taxon>Bacteria</taxon>
        <taxon>Bacillati</taxon>
        <taxon>Actinomycetota</taxon>
        <taxon>Actinomycetes</taxon>
        <taxon>Propionibacteriales</taxon>
        <taxon>Nocardioidaceae</taxon>
        <taxon>Nocardioides</taxon>
    </lineage>
</organism>
<gene>
    <name evidence="2" type="ORF">EDD33_2642</name>
</gene>
<reference evidence="2 3" key="1">
    <citation type="submission" date="2018-11" db="EMBL/GenBank/DDBJ databases">
        <title>Sequencing the genomes of 1000 actinobacteria strains.</title>
        <authorList>
            <person name="Klenk H.-P."/>
        </authorList>
    </citation>
    <scope>NUCLEOTIDE SEQUENCE [LARGE SCALE GENOMIC DNA]</scope>
    <source>
        <strain evidence="2 3">DSM 12652</strain>
    </source>
</reference>
<protein>
    <submittedName>
        <fullName evidence="2">Uncharacterized protein</fullName>
    </submittedName>
</protein>
<evidence type="ECO:0000256" key="1">
    <source>
        <dbReference type="SAM" id="MobiDB-lite"/>
    </source>
</evidence>